<evidence type="ECO:0000256" key="2">
    <source>
        <dbReference type="SAM" id="Phobius"/>
    </source>
</evidence>
<keyword evidence="2" id="KW-0472">Membrane</keyword>
<dbReference type="RefSeq" id="WP_185448911.1">
    <property type="nucleotide sequence ID" value="NZ_CP043661.1"/>
</dbReference>
<evidence type="ECO:0000256" key="3">
    <source>
        <dbReference type="SAM" id="SignalP"/>
    </source>
</evidence>
<evidence type="ECO:0000313" key="4">
    <source>
        <dbReference type="EMBL" id="QNE19631.1"/>
    </source>
</evidence>
<sequence length="224" mass="23814">MRRVLLALVAGLFVVLGTVTTASAADFRSDPRVVAAVQGWKTNPVYVDPLFAGSEGFEDEPLRQLAERISKAPVPVYVAALPTGQWFPEHDDAIQLAGWLAVTNGKPGLYLVLDGHSTSGTAHLVAVRSPGTTYAMSSKATAADEVATYLDEVKVSDRYEPRVARTTPLPEEPERTYEPEPFTPGKAIGNGFGGFTIGLLGGSILALPVLGLAALVARRREGSR</sequence>
<evidence type="ECO:0008006" key="6">
    <source>
        <dbReference type="Google" id="ProtNLM"/>
    </source>
</evidence>
<feature type="signal peptide" evidence="3">
    <location>
        <begin position="1"/>
        <end position="24"/>
    </location>
</feature>
<gene>
    <name evidence="4" type="ORF">F1D05_19055</name>
</gene>
<feature type="chain" id="PRO_5028815024" description="TPM domain-containing protein" evidence="3">
    <location>
        <begin position="25"/>
        <end position="224"/>
    </location>
</feature>
<evidence type="ECO:0000313" key="5">
    <source>
        <dbReference type="Proteomes" id="UP000515563"/>
    </source>
</evidence>
<keyword evidence="2" id="KW-0812">Transmembrane</keyword>
<keyword evidence="2" id="KW-1133">Transmembrane helix</keyword>
<dbReference type="AlphaFoldDB" id="A0A7G6X066"/>
<keyword evidence="3" id="KW-0732">Signal</keyword>
<dbReference type="Proteomes" id="UP000515563">
    <property type="component" value="Chromosome"/>
</dbReference>
<dbReference type="KEGG" id="kqi:F1D05_19055"/>
<keyword evidence="5" id="KW-1185">Reference proteome</keyword>
<reference evidence="4 5" key="2">
    <citation type="journal article" date="2020" name="Microbiol. Resour. Announc.">
        <title>Antarctic desert soil bacteria exhibit high novel natural product potential, evaluated through long-read genome sequencing and comparative genomics.</title>
        <authorList>
            <person name="Benaud N."/>
            <person name="Edwards R.J."/>
            <person name="Amos T.G."/>
            <person name="D'Agostino P.M."/>
            <person name="Gutierrez-Chavez C."/>
            <person name="Montgomery K."/>
            <person name="Nicetic I."/>
            <person name="Ferrari B.C."/>
        </authorList>
    </citation>
    <scope>NUCLEOTIDE SEQUENCE [LARGE SCALE GENOMIC DNA]</scope>
    <source>
        <strain evidence="4 5">SPB151</strain>
    </source>
</reference>
<evidence type="ECO:0000256" key="1">
    <source>
        <dbReference type="SAM" id="MobiDB-lite"/>
    </source>
</evidence>
<protein>
    <recommendedName>
        <fullName evidence="6">TPM domain-containing protein</fullName>
    </recommendedName>
</protein>
<feature type="region of interest" description="Disordered" evidence="1">
    <location>
        <begin position="163"/>
        <end position="183"/>
    </location>
</feature>
<dbReference type="EMBL" id="CP043661">
    <property type="protein sequence ID" value="QNE19631.1"/>
    <property type="molecule type" value="Genomic_DNA"/>
</dbReference>
<feature type="transmembrane region" description="Helical" evidence="2">
    <location>
        <begin position="192"/>
        <end position="217"/>
    </location>
</feature>
<name>A0A7G6X066_9ACTN</name>
<accession>A0A7G6X066</accession>
<organism evidence="4 5">
    <name type="scientific">Kribbella qitaiheensis</name>
    <dbReference type="NCBI Taxonomy" id="1544730"/>
    <lineage>
        <taxon>Bacteria</taxon>
        <taxon>Bacillati</taxon>
        <taxon>Actinomycetota</taxon>
        <taxon>Actinomycetes</taxon>
        <taxon>Propionibacteriales</taxon>
        <taxon>Kribbellaceae</taxon>
        <taxon>Kribbella</taxon>
    </lineage>
</organism>
<reference evidence="5" key="1">
    <citation type="submission" date="2019-09" db="EMBL/GenBank/DDBJ databases">
        <title>Antimicrobial potential of Antarctic Bacteria.</title>
        <authorList>
            <person name="Benaud N."/>
            <person name="Edwards R.J."/>
            <person name="Ferrari B.C."/>
        </authorList>
    </citation>
    <scope>NUCLEOTIDE SEQUENCE [LARGE SCALE GENOMIC DNA]</scope>
    <source>
        <strain evidence="5">SPB151</strain>
    </source>
</reference>
<proteinExistence type="predicted"/>